<evidence type="ECO:0000313" key="5">
    <source>
        <dbReference type="Proteomes" id="UP000070810"/>
    </source>
</evidence>
<comment type="caution">
    <text evidence="4">The sequence shown here is derived from an EMBL/GenBank/DDBJ whole genome shotgun (WGS) entry which is preliminary data.</text>
</comment>
<evidence type="ECO:0000256" key="2">
    <source>
        <dbReference type="SAM" id="Phobius"/>
    </source>
</evidence>
<keyword evidence="2" id="KW-1133">Transmembrane helix</keyword>
<keyword evidence="2" id="KW-0812">Transmembrane</keyword>
<gene>
    <name evidence="4" type="ORF">NS354_12540</name>
</gene>
<evidence type="ECO:0000256" key="1">
    <source>
        <dbReference type="SAM" id="MobiDB-lite"/>
    </source>
</evidence>
<name>A0A147EAG8_9MICO</name>
<protein>
    <recommendedName>
        <fullName evidence="6">Ig-like domain (Group 3)</fullName>
    </recommendedName>
</protein>
<feature type="chain" id="PRO_5039185549" description="Ig-like domain (Group 3)" evidence="3">
    <location>
        <begin position="29"/>
        <end position="684"/>
    </location>
</feature>
<accession>A0A147EAG8</accession>
<evidence type="ECO:0008006" key="6">
    <source>
        <dbReference type="Google" id="ProtNLM"/>
    </source>
</evidence>
<feature type="transmembrane region" description="Helical" evidence="2">
    <location>
        <begin position="655"/>
        <end position="674"/>
    </location>
</feature>
<dbReference type="AlphaFoldDB" id="A0A147EAG8"/>
<sequence>MHRRLLTGTAALAAATALVAAPSAAAVAAVPTFEETAEYVFDDGSRTGSATDTAADTAVFTRTQGASVEVVTLDASGAPIGEQTLTAPVAGGGYGVDVALNEDASLLYVAQPQFSQIHVYHRPDGSWELQRTLTAPSELPDRVDAYGSEVGSVIDVSGQRLVVGVPNARVDGRANAGFAFAVDLTTDTWQPLIPADPIADSITGAHVAVAGDRVALGAPQVRGADRARIGGVYLWDLSSDAEPAFTAGPDADPRMCIPTAGSGPAFGSTLAFTDAGLAVGSPIEIHFTGDDPNDPETGCTDQAVAAGNTTQGAIYLFDDQLQQIGPKAVAPLQTTDFAGSIGVSGDALVARGWQEGNVGYAFVYDLSTWDQAGPGDENGRIRPDPVQTLSPASGTPNFGISPFGTAVSVSATQVVVGTWQIPGAAHIFGAPAVAAPLSLSTEDVAVTYGQTATLAAQVASGDAPDGAAVRFSVAGDEIGVAPIVAGVARVELPAASHEAALHPFTAEPVDDDGNALGAAASGTLTVEQAATETRAARDDSGDRALRGSVTAEFGTVPTGAVEMIRGGERLATVQLDAAGAFSWEPPASDADETYTLAYAGDRNHLASEAQVAVAADPAPAPPGSPGEPPAPSPPASDPPRGSDLASTGSEGAGPWLGLAAGAALVGGLLLTARLRGLRGGRSRA</sequence>
<evidence type="ECO:0000313" key="4">
    <source>
        <dbReference type="EMBL" id="KTR81385.1"/>
    </source>
</evidence>
<proteinExistence type="predicted"/>
<dbReference type="Proteomes" id="UP000070810">
    <property type="component" value="Unassembled WGS sequence"/>
</dbReference>
<feature type="region of interest" description="Disordered" evidence="1">
    <location>
        <begin position="612"/>
        <end position="652"/>
    </location>
</feature>
<feature type="signal peptide" evidence="3">
    <location>
        <begin position="1"/>
        <end position="28"/>
    </location>
</feature>
<dbReference type="PANTHER" id="PTHR36220">
    <property type="entry name" value="UNNAMED PRODUCT"/>
    <property type="match status" value="1"/>
</dbReference>
<dbReference type="PATRIC" id="fig|1079994.3.peg.538"/>
<feature type="compositionally biased region" description="Pro residues" evidence="1">
    <location>
        <begin position="618"/>
        <end position="637"/>
    </location>
</feature>
<keyword evidence="2" id="KW-0472">Membrane</keyword>
<reference evidence="4 5" key="1">
    <citation type="journal article" date="2016" name="Front. Microbiol.">
        <title>Genomic Resource of Rice Seed Associated Bacteria.</title>
        <authorList>
            <person name="Midha S."/>
            <person name="Bansal K."/>
            <person name="Sharma S."/>
            <person name="Kumar N."/>
            <person name="Patil P.P."/>
            <person name="Chaudhry V."/>
            <person name="Patil P.B."/>
        </authorList>
    </citation>
    <scope>NUCLEOTIDE SEQUENCE [LARGE SCALE GENOMIC DNA]</scope>
    <source>
        <strain evidence="4 5">NS354</strain>
    </source>
</reference>
<evidence type="ECO:0000256" key="3">
    <source>
        <dbReference type="SAM" id="SignalP"/>
    </source>
</evidence>
<keyword evidence="5" id="KW-1185">Reference proteome</keyword>
<organism evidence="4 5">
    <name type="scientific">Leucobacter chromiiresistens</name>
    <dbReference type="NCBI Taxonomy" id="1079994"/>
    <lineage>
        <taxon>Bacteria</taxon>
        <taxon>Bacillati</taxon>
        <taxon>Actinomycetota</taxon>
        <taxon>Actinomycetes</taxon>
        <taxon>Micrococcales</taxon>
        <taxon>Microbacteriaceae</taxon>
        <taxon>Leucobacter</taxon>
    </lineage>
</organism>
<dbReference type="EMBL" id="LDRK01000131">
    <property type="protein sequence ID" value="KTR81385.1"/>
    <property type="molecule type" value="Genomic_DNA"/>
</dbReference>
<keyword evidence="3" id="KW-0732">Signal</keyword>
<dbReference type="PANTHER" id="PTHR36220:SF1">
    <property type="entry name" value="GAMMA TUBULIN COMPLEX COMPONENT C-TERMINAL DOMAIN-CONTAINING PROTEIN"/>
    <property type="match status" value="1"/>
</dbReference>
<dbReference type="SUPFAM" id="SSF82171">
    <property type="entry name" value="DPP6 N-terminal domain-like"/>
    <property type="match status" value="1"/>
</dbReference>